<reference evidence="18 19" key="1">
    <citation type="submission" date="2019-06" db="EMBL/GenBank/DDBJ databases">
        <authorList>
            <person name="Broberg M."/>
        </authorList>
    </citation>
    <scope>NUCLEOTIDE SEQUENCE [LARGE SCALE GENOMIC DNA]</scope>
</reference>
<dbReference type="InterPro" id="IPR049326">
    <property type="entry name" value="Rhodopsin_dom_fungi"/>
</dbReference>
<feature type="disulfide bond" evidence="14">
    <location>
        <begin position="60"/>
        <end position="93"/>
    </location>
</feature>
<keyword evidence="9 15" id="KW-1133">Transmembrane helix</keyword>
<feature type="transmembrane region" description="Helical" evidence="15">
    <location>
        <begin position="217"/>
        <end position="244"/>
    </location>
</feature>
<feature type="domain" description="CFEM" evidence="17">
    <location>
        <begin position="9"/>
        <end position="117"/>
    </location>
</feature>
<sequence>MPSLKLHVPWLLLLFLSTTVASASDDALTRLAAYPDCAKPCILSAIKGGICGLNDQACICGSTEFSANVTSCVETKCTIPESLAVLNTSHIDCDEVPRDQSIKLKVATITVGTVAGLFVILRFAYKLIISNMILTMDDWLTLATMIVLIPNLIITVNGTIPNGLGRDIWTLQPDEITIVIRFFFITAVLYFALTALVKLLFLSFYLKVFPTRVVQQILWGTFAVTALWGIGFVFLVIFQCQPISYFWKKWDGLHDGTCLDANTIGWANASSGIALDLWILAIPLLQLRKLQLKWKKKIGVVLMFLVGAL</sequence>
<feature type="disulfide bond" evidence="14">
    <location>
        <begin position="51"/>
        <end position="58"/>
    </location>
</feature>
<keyword evidence="10 15" id="KW-0472">Membrane</keyword>
<keyword evidence="14" id="KW-0408">Iron</keyword>
<keyword evidence="12" id="KW-0449">Lipoprotein</keyword>
<feature type="transmembrane region" description="Helical" evidence="15">
    <location>
        <begin position="106"/>
        <end position="127"/>
    </location>
</feature>
<evidence type="ECO:0000313" key="19">
    <source>
        <dbReference type="Proteomes" id="UP000766486"/>
    </source>
</evidence>
<feature type="transmembrane region" description="Helical" evidence="15">
    <location>
        <begin position="264"/>
        <end position="287"/>
    </location>
</feature>
<keyword evidence="11 14" id="KW-1015">Disulfide bond</keyword>
<organism evidence="18 19">
    <name type="scientific">Bionectria ochroleuca</name>
    <name type="common">Gliocladium roseum</name>
    <dbReference type="NCBI Taxonomy" id="29856"/>
    <lineage>
        <taxon>Eukaryota</taxon>
        <taxon>Fungi</taxon>
        <taxon>Dikarya</taxon>
        <taxon>Ascomycota</taxon>
        <taxon>Pezizomycotina</taxon>
        <taxon>Sordariomycetes</taxon>
        <taxon>Hypocreomycetidae</taxon>
        <taxon>Hypocreales</taxon>
        <taxon>Bionectriaceae</taxon>
        <taxon>Clonostachys</taxon>
    </lineage>
</organism>
<feature type="signal peptide" evidence="16">
    <location>
        <begin position="1"/>
        <end position="23"/>
    </location>
</feature>
<evidence type="ECO:0000256" key="2">
    <source>
        <dbReference type="ARBA" id="ARBA00004589"/>
    </source>
</evidence>
<comment type="similarity">
    <text evidence="4">Belongs to the RBT5 family.</text>
</comment>
<feature type="chain" id="PRO_5046919457" description="CFEM domain-containing protein" evidence="16">
    <location>
        <begin position="24"/>
        <end position="309"/>
    </location>
</feature>
<keyword evidence="6" id="KW-0325">Glycoprotein</keyword>
<evidence type="ECO:0000256" key="10">
    <source>
        <dbReference type="ARBA" id="ARBA00023136"/>
    </source>
</evidence>
<dbReference type="SMART" id="SM00747">
    <property type="entry name" value="CFEM"/>
    <property type="match status" value="1"/>
</dbReference>
<dbReference type="Proteomes" id="UP000766486">
    <property type="component" value="Unassembled WGS sequence"/>
</dbReference>
<evidence type="ECO:0000259" key="17">
    <source>
        <dbReference type="PROSITE" id="PS52012"/>
    </source>
</evidence>
<evidence type="ECO:0000256" key="4">
    <source>
        <dbReference type="ARBA" id="ARBA00010031"/>
    </source>
</evidence>
<evidence type="ECO:0000256" key="6">
    <source>
        <dbReference type="ARBA" id="ARBA00022622"/>
    </source>
</evidence>
<keyword evidence="8 16" id="KW-0732">Signal</keyword>
<evidence type="ECO:0000256" key="3">
    <source>
        <dbReference type="ARBA" id="ARBA00004613"/>
    </source>
</evidence>
<dbReference type="PROSITE" id="PS52012">
    <property type="entry name" value="CFEM"/>
    <property type="match status" value="1"/>
</dbReference>
<dbReference type="Pfam" id="PF20684">
    <property type="entry name" value="Fung_rhodopsin"/>
    <property type="match status" value="1"/>
</dbReference>
<feature type="binding site" description="axial binding residue" evidence="14">
    <location>
        <position position="55"/>
    </location>
    <ligand>
        <name>heme</name>
        <dbReference type="ChEBI" id="CHEBI:30413"/>
    </ligand>
    <ligandPart>
        <name>Fe</name>
        <dbReference type="ChEBI" id="CHEBI:18248"/>
    </ligandPart>
</feature>
<comment type="subcellular location">
    <subcellularLocation>
        <location evidence="2">Membrane</location>
        <topology evidence="2">Lipid-anchor</topology>
        <topology evidence="2">GPI-anchor</topology>
    </subcellularLocation>
    <subcellularLocation>
        <location evidence="1">Membrane</location>
        <topology evidence="1">Multi-pass membrane protein</topology>
    </subcellularLocation>
    <subcellularLocation>
        <location evidence="3">Secreted</location>
    </subcellularLocation>
</comment>
<evidence type="ECO:0000256" key="13">
    <source>
        <dbReference type="ARBA" id="ARBA00038359"/>
    </source>
</evidence>
<feature type="transmembrane region" description="Helical" evidence="15">
    <location>
        <begin position="180"/>
        <end position="205"/>
    </location>
</feature>
<dbReference type="Pfam" id="PF05730">
    <property type="entry name" value="CFEM"/>
    <property type="match status" value="1"/>
</dbReference>
<protein>
    <recommendedName>
        <fullName evidence="17">CFEM domain-containing protein</fullName>
    </recommendedName>
</protein>
<evidence type="ECO:0000313" key="18">
    <source>
        <dbReference type="EMBL" id="VUC24531.1"/>
    </source>
</evidence>
<keyword evidence="5" id="KW-0964">Secreted</keyword>
<feature type="disulfide bond" evidence="14">
    <location>
        <begin position="41"/>
        <end position="72"/>
    </location>
</feature>
<evidence type="ECO:0000256" key="5">
    <source>
        <dbReference type="ARBA" id="ARBA00022525"/>
    </source>
</evidence>
<evidence type="ECO:0000256" key="14">
    <source>
        <dbReference type="PROSITE-ProRule" id="PRU01356"/>
    </source>
</evidence>
<evidence type="ECO:0000256" key="7">
    <source>
        <dbReference type="ARBA" id="ARBA00022692"/>
    </source>
</evidence>
<evidence type="ECO:0000256" key="16">
    <source>
        <dbReference type="SAM" id="SignalP"/>
    </source>
</evidence>
<evidence type="ECO:0000256" key="9">
    <source>
        <dbReference type="ARBA" id="ARBA00022989"/>
    </source>
</evidence>
<accession>A0ABY6U1R2</accession>
<dbReference type="InterPro" id="IPR052337">
    <property type="entry name" value="SAT4-like"/>
</dbReference>
<dbReference type="InterPro" id="IPR008427">
    <property type="entry name" value="Extracellular_membr_CFEM_dom"/>
</dbReference>
<keyword evidence="7 15" id="KW-0812">Transmembrane</keyword>
<keyword evidence="14" id="KW-0349">Heme</keyword>
<name>A0ABY6U1R2_BIOOC</name>
<feature type="transmembrane region" description="Helical" evidence="15">
    <location>
        <begin position="139"/>
        <end position="160"/>
    </location>
</feature>
<keyword evidence="14" id="KW-0479">Metal-binding</keyword>
<evidence type="ECO:0000256" key="12">
    <source>
        <dbReference type="ARBA" id="ARBA00023288"/>
    </source>
</evidence>
<proteinExistence type="inferred from homology"/>
<evidence type="ECO:0000256" key="15">
    <source>
        <dbReference type="SAM" id="Phobius"/>
    </source>
</evidence>
<keyword evidence="19" id="KW-1185">Reference proteome</keyword>
<evidence type="ECO:0000256" key="8">
    <source>
        <dbReference type="ARBA" id="ARBA00022729"/>
    </source>
</evidence>
<comment type="caution">
    <text evidence="18">The sequence shown here is derived from an EMBL/GenBank/DDBJ whole genome shotgun (WGS) entry which is preliminary data.</text>
</comment>
<dbReference type="PANTHER" id="PTHR33048">
    <property type="entry name" value="PTH11-LIKE INTEGRAL MEMBRANE PROTEIN (AFU_ORTHOLOGUE AFUA_5G11245)"/>
    <property type="match status" value="1"/>
</dbReference>
<evidence type="ECO:0000256" key="1">
    <source>
        <dbReference type="ARBA" id="ARBA00004141"/>
    </source>
</evidence>
<gene>
    <name evidence="18" type="ORF">CLO192961_LOCUS143188</name>
</gene>
<comment type="similarity">
    <text evidence="13">Belongs to the SAT4 family.</text>
</comment>
<feature type="disulfide bond" evidence="14">
    <location>
        <begin position="37"/>
        <end position="77"/>
    </location>
</feature>
<dbReference type="PANTHER" id="PTHR33048:SF143">
    <property type="entry name" value="EXTRACELLULAR MEMBRANE PROTEIN CFEM DOMAIN-CONTAINING PROTEIN-RELATED"/>
    <property type="match status" value="1"/>
</dbReference>
<keyword evidence="6" id="KW-0336">GPI-anchor</keyword>
<dbReference type="EMBL" id="CABFNS010000720">
    <property type="protein sequence ID" value="VUC24531.1"/>
    <property type="molecule type" value="Genomic_DNA"/>
</dbReference>
<evidence type="ECO:0000256" key="11">
    <source>
        <dbReference type="ARBA" id="ARBA00023157"/>
    </source>
</evidence>